<dbReference type="CDD" id="cd02142">
    <property type="entry name" value="McbC_SagB-like_oxidoreductase"/>
    <property type="match status" value="1"/>
</dbReference>
<keyword evidence="3" id="KW-1185">Reference proteome</keyword>
<gene>
    <name evidence="2" type="ORF">SCA03_31820</name>
</gene>
<evidence type="ECO:0000259" key="1">
    <source>
        <dbReference type="Pfam" id="PF00881"/>
    </source>
</evidence>
<dbReference type="PANTHER" id="PTHR43745:SF2">
    <property type="entry name" value="NITROREDUCTASE MJ1384-RELATED"/>
    <property type="match status" value="1"/>
</dbReference>
<dbReference type="EMBL" id="BJMM01000014">
    <property type="protein sequence ID" value="GEB50631.1"/>
    <property type="molecule type" value="Genomic_DNA"/>
</dbReference>
<dbReference type="PANTHER" id="PTHR43745">
    <property type="entry name" value="NITROREDUCTASE MJ1384-RELATED"/>
    <property type="match status" value="1"/>
</dbReference>
<comment type="caution">
    <text evidence="2">The sequence shown here is derived from an EMBL/GenBank/DDBJ whole genome shotgun (WGS) entry which is preliminary data.</text>
</comment>
<proteinExistence type="predicted"/>
<dbReference type="OrthoDB" id="3723182at2"/>
<dbReference type="InterPro" id="IPR029479">
    <property type="entry name" value="Nitroreductase"/>
</dbReference>
<dbReference type="Pfam" id="PF00881">
    <property type="entry name" value="Nitroreductase"/>
    <property type="match status" value="1"/>
</dbReference>
<name>A0A4Y3QZC8_STRCI</name>
<sequence>MDGARVSLGPVGGVGRETGGEGGLFSLLRRRRSTRCFAGRAVDREQVGGLLWAAQGETGEGHRVGPSAHGLYPLGVTLIAGAVEGLDPGAYRYEAGAHELRPVAEGDLRERVAGTTLVDREWLREAPALLLLSGDLAAATRHFADQPPRGLRGQRYVWLEAGHASQNVYLRAAEAGLGAVLVAGFDDELLRGVRPSLLPYGHEPLGLMAVGFPAE</sequence>
<dbReference type="SUPFAM" id="SSF55469">
    <property type="entry name" value="FMN-dependent nitroreductase-like"/>
    <property type="match status" value="1"/>
</dbReference>
<reference evidence="2 3" key="1">
    <citation type="submission" date="2019-06" db="EMBL/GenBank/DDBJ databases">
        <title>Whole genome shotgun sequence of Streptomyces cacaoi subsp. cacaoi NBRC 12748.</title>
        <authorList>
            <person name="Hosoyama A."/>
            <person name="Uohara A."/>
            <person name="Ohji S."/>
            <person name="Ichikawa N."/>
        </authorList>
    </citation>
    <scope>NUCLEOTIDE SEQUENCE [LARGE SCALE GENOMIC DNA]</scope>
    <source>
        <strain evidence="2 3">NBRC 12748</strain>
    </source>
</reference>
<feature type="domain" description="Nitroreductase" evidence="1">
    <location>
        <begin position="28"/>
        <end position="211"/>
    </location>
</feature>
<dbReference type="GO" id="GO:0016491">
    <property type="term" value="F:oxidoreductase activity"/>
    <property type="evidence" value="ECO:0007669"/>
    <property type="project" value="InterPro"/>
</dbReference>
<evidence type="ECO:0000313" key="3">
    <source>
        <dbReference type="Proteomes" id="UP000319210"/>
    </source>
</evidence>
<dbReference type="Gene3D" id="3.40.109.10">
    <property type="entry name" value="NADH Oxidase"/>
    <property type="match status" value="1"/>
</dbReference>
<evidence type="ECO:0000313" key="2">
    <source>
        <dbReference type="EMBL" id="GEB50631.1"/>
    </source>
</evidence>
<dbReference type="InterPro" id="IPR052544">
    <property type="entry name" value="Bacteriocin_Proc_Enz"/>
</dbReference>
<dbReference type="Proteomes" id="UP000319210">
    <property type="component" value="Unassembled WGS sequence"/>
</dbReference>
<accession>A0A4Y3QZC8</accession>
<organism evidence="2 3">
    <name type="scientific">Streptomyces cacaoi</name>
    <dbReference type="NCBI Taxonomy" id="1898"/>
    <lineage>
        <taxon>Bacteria</taxon>
        <taxon>Bacillati</taxon>
        <taxon>Actinomycetota</taxon>
        <taxon>Actinomycetes</taxon>
        <taxon>Kitasatosporales</taxon>
        <taxon>Streptomycetaceae</taxon>
        <taxon>Streptomyces</taxon>
    </lineage>
</organism>
<protein>
    <submittedName>
        <fullName evidence="2">Nitroreductase</fullName>
    </submittedName>
</protein>
<dbReference type="RefSeq" id="WP_086818290.1">
    <property type="nucleotide sequence ID" value="NZ_BJMM01000014.1"/>
</dbReference>
<dbReference type="InterPro" id="IPR000415">
    <property type="entry name" value="Nitroreductase-like"/>
</dbReference>
<dbReference type="AlphaFoldDB" id="A0A4Y3QZC8"/>